<dbReference type="EMBL" id="FNJQ01000003">
    <property type="protein sequence ID" value="SDO90102.1"/>
    <property type="molecule type" value="Genomic_DNA"/>
</dbReference>
<dbReference type="Gene3D" id="3.40.50.1820">
    <property type="entry name" value="alpha/beta hydrolase"/>
    <property type="match status" value="1"/>
</dbReference>
<dbReference type="SUPFAM" id="SSF53474">
    <property type="entry name" value="alpha/beta-Hydrolases"/>
    <property type="match status" value="1"/>
</dbReference>
<dbReference type="InterPro" id="IPR029058">
    <property type="entry name" value="AB_hydrolase_fold"/>
</dbReference>
<protein>
    <submittedName>
        <fullName evidence="4">Acetyl esterase/lipase</fullName>
    </submittedName>
</protein>
<feature type="chain" id="PRO_5039319160" evidence="2">
    <location>
        <begin position="25"/>
        <end position="369"/>
    </location>
</feature>
<dbReference type="Pfam" id="PF20434">
    <property type="entry name" value="BD-FAE"/>
    <property type="match status" value="1"/>
</dbReference>
<sequence>MKAGKLRKLSVAALLSLALAVPMAGGSCEAAKTPENLVHMQPTYRDVVVANVQNDNGAPRQLRMNVFVPPKAKDEKVPVLVFVHGGGWAKGTYEGDDAVKKEAASAQIGTNALMARDNNSAYRIFKDVLNHGIAFVSVDYRLNSEAAFPAQIYDVKAAVRFVRAHAAEYGLDADRIAIAGSSAGAHLATELAVTSGNKALEGDEGGNLEYSSSVKACVDYYGPTNLLTMAPEMNPALEAPDKAAETHDSVRANESILLGFTGEGQGVGTLRKIDEAGDTTSPYWSMVEMAKLASPVYQVTKDAPPFFIAHGGHDSLVPIQQSISLQKALTDAGVENIFMCNSKAPHGYQGEDTNQAMMRWLCRQLGVKY</sequence>
<keyword evidence="1" id="KW-0378">Hydrolase</keyword>
<evidence type="ECO:0000256" key="2">
    <source>
        <dbReference type="SAM" id="SignalP"/>
    </source>
</evidence>
<dbReference type="PROSITE" id="PS51257">
    <property type="entry name" value="PROKAR_LIPOPROTEIN"/>
    <property type="match status" value="1"/>
</dbReference>
<reference evidence="4 5" key="1">
    <citation type="submission" date="2016-10" db="EMBL/GenBank/DDBJ databases">
        <authorList>
            <person name="de Groot N.N."/>
        </authorList>
    </citation>
    <scope>NUCLEOTIDE SEQUENCE [LARGE SCALE GENOMIC DNA]</scope>
    <source>
        <strain evidence="4 5">S137</strain>
    </source>
</reference>
<feature type="signal peptide" evidence="2">
    <location>
        <begin position="1"/>
        <end position="24"/>
    </location>
</feature>
<dbReference type="PANTHER" id="PTHR48081:SF13">
    <property type="entry name" value="ALPHA_BETA HYDROLASE"/>
    <property type="match status" value="1"/>
</dbReference>
<evidence type="ECO:0000313" key="4">
    <source>
        <dbReference type="EMBL" id="SDO90102.1"/>
    </source>
</evidence>
<name>A0A1H0NBL6_SELRU</name>
<dbReference type="OrthoDB" id="24847at2"/>
<keyword evidence="2" id="KW-0732">Signal</keyword>
<dbReference type="GO" id="GO:0016787">
    <property type="term" value="F:hydrolase activity"/>
    <property type="evidence" value="ECO:0007669"/>
    <property type="project" value="UniProtKB-KW"/>
</dbReference>
<dbReference type="AlphaFoldDB" id="A0A1H0NBL6"/>
<dbReference type="RefSeq" id="WP_074571236.1">
    <property type="nucleotide sequence ID" value="NZ_FNJQ01000003.1"/>
</dbReference>
<gene>
    <name evidence="4" type="ORF">SAMN05216366_10325</name>
</gene>
<dbReference type="Proteomes" id="UP000182412">
    <property type="component" value="Unassembled WGS sequence"/>
</dbReference>
<proteinExistence type="predicted"/>
<feature type="domain" description="BD-FAE-like" evidence="3">
    <location>
        <begin position="120"/>
        <end position="329"/>
    </location>
</feature>
<dbReference type="InterPro" id="IPR050300">
    <property type="entry name" value="GDXG_lipolytic_enzyme"/>
</dbReference>
<evidence type="ECO:0000313" key="5">
    <source>
        <dbReference type="Proteomes" id="UP000182412"/>
    </source>
</evidence>
<organism evidence="4 5">
    <name type="scientific">Selenomonas ruminantium</name>
    <dbReference type="NCBI Taxonomy" id="971"/>
    <lineage>
        <taxon>Bacteria</taxon>
        <taxon>Bacillati</taxon>
        <taxon>Bacillota</taxon>
        <taxon>Negativicutes</taxon>
        <taxon>Selenomonadales</taxon>
        <taxon>Selenomonadaceae</taxon>
        <taxon>Selenomonas</taxon>
    </lineage>
</organism>
<dbReference type="InterPro" id="IPR049492">
    <property type="entry name" value="BD-FAE-like_dom"/>
</dbReference>
<dbReference type="PANTHER" id="PTHR48081">
    <property type="entry name" value="AB HYDROLASE SUPERFAMILY PROTEIN C4A8.06C"/>
    <property type="match status" value="1"/>
</dbReference>
<evidence type="ECO:0000256" key="1">
    <source>
        <dbReference type="ARBA" id="ARBA00022801"/>
    </source>
</evidence>
<evidence type="ECO:0000259" key="3">
    <source>
        <dbReference type="Pfam" id="PF20434"/>
    </source>
</evidence>
<accession>A0A1H0NBL6</accession>